<dbReference type="Pfam" id="PF00224">
    <property type="entry name" value="PK"/>
    <property type="match status" value="1"/>
</dbReference>
<protein>
    <recommendedName>
        <fullName evidence="4 13">Pyruvate kinase</fullName>
        <ecNumber evidence="4 13">2.7.1.40</ecNumber>
    </recommendedName>
</protein>
<evidence type="ECO:0000256" key="8">
    <source>
        <dbReference type="ARBA" id="ARBA00022777"/>
    </source>
</evidence>
<keyword evidence="5 13" id="KW-0808">Transferase</keyword>
<dbReference type="SUPFAM" id="SSF50800">
    <property type="entry name" value="PK beta-barrel domain-like"/>
    <property type="match status" value="1"/>
</dbReference>
<dbReference type="InterPro" id="IPR015793">
    <property type="entry name" value="Pyrv_Knase_brl"/>
</dbReference>
<comment type="pathway">
    <text evidence="2 13">Carbohydrate degradation; glycolysis; pyruvate from D-glyceraldehyde 3-phosphate: step 5/5.</text>
</comment>
<dbReference type="Gene3D" id="2.40.33.10">
    <property type="entry name" value="PK beta-barrel domain-like"/>
    <property type="match status" value="1"/>
</dbReference>
<dbReference type="SUPFAM" id="SSF51621">
    <property type="entry name" value="Phosphoenolpyruvate/pyruvate domain"/>
    <property type="match status" value="1"/>
</dbReference>
<dbReference type="GO" id="GO:0000287">
    <property type="term" value="F:magnesium ion binding"/>
    <property type="evidence" value="ECO:0007669"/>
    <property type="project" value="InterPro"/>
</dbReference>
<dbReference type="InterPro" id="IPR015813">
    <property type="entry name" value="Pyrv/PenolPyrv_kinase-like_dom"/>
</dbReference>
<dbReference type="EC" id="2.7.1.40" evidence="4 13"/>
<keyword evidence="6" id="KW-0479">Metal-binding</keyword>
<dbReference type="AlphaFoldDB" id="A0A482WJM4"/>
<keyword evidence="17" id="KW-1185">Reference proteome</keyword>
<keyword evidence="9" id="KW-0067">ATP-binding</keyword>
<keyword evidence="10 13" id="KW-0460">Magnesium</keyword>
<dbReference type="InterPro" id="IPR040442">
    <property type="entry name" value="Pyrv_kinase-like_dom_sf"/>
</dbReference>
<dbReference type="SMR" id="A0A482WJM4"/>
<evidence type="ECO:0000313" key="17">
    <source>
        <dbReference type="Proteomes" id="UP000291343"/>
    </source>
</evidence>
<reference evidence="16 17" key="1">
    <citation type="journal article" date="2017" name="Gigascience">
        <title>Genome sequence of the small brown planthopper, Laodelphax striatellus.</title>
        <authorList>
            <person name="Zhu J."/>
            <person name="Jiang F."/>
            <person name="Wang X."/>
            <person name="Yang P."/>
            <person name="Bao Y."/>
            <person name="Zhao W."/>
            <person name="Wang W."/>
            <person name="Lu H."/>
            <person name="Wang Q."/>
            <person name="Cui N."/>
            <person name="Li J."/>
            <person name="Chen X."/>
            <person name="Luo L."/>
            <person name="Yu J."/>
            <person name="Kang L."/>
            <person name="Cui F."/>
        </authorList>
    </citation>
    <scope>NUCLEOTIDE SEQUENCE [LARGE SCALE GENOMIC DNA]</scope>
    <source>
        <strain evidence="16">Lst14</strain>
    </source>
</reference>
<evidence type="ECO:0000256" key="4">
    <source>
        <dbReference type="ARBA" id="ARBA00012142"/>
    </source>
</evidence>
<dbReference type="InterPro" id="IPR001697">
    <property type="entry name" value="Pyr_Knase"/>
</dbReference>
<evidence type="ECO:0000256" key="1">
    <source>
        <dbReference type="ARBA" id="ARBA00001958"/>
    </source>
</evidence>
<dbReference type="InterPro" id="IPR015806">
    <property type="entry name" value="Pyrv_Knase_insert_dom_sf"/>
</dbReference>
<dbReference type="STRING" id="195883.A0A482WJM4"/>
<comment type="caution">
    <text evidence="16">The sequence shown here is derived from an EMBL/GenBank/DDBJ whole genome shotgun (WGS) entry which is preliminary data.</text>
</comment>
<feature type="domain" description="Pyruvate kinase C-terminal" evidence="15">
    <location>
        <begin position="391"/>
        <end position="507"/>
    </location>
</feature>
<keyword evidence="12" id="KW-0670">Pyruvate</keyword>
<accession>A0A482WJM4</accession>
<keyword evidence="8 13" id="KW-0418">Kinase</keyword>
<dbReference type="Proteomes" id="UP000291343">
    <property type="component" value="Unassembled WGS sequence"/>
</dbReference>
<dbReference type="GO" id="GO:0030955">
    <property type="term" value="F:potassium ion binding"/>
    <property type="evidence" value="ECO:0007669"/>
    <property type="project" value="InterPro"/>
</dbReference>
<evidence type="ECO:0000256" key="7">
    <source>
        <dbReference type="ARBA" id="ARBA00022741"/>
    </source>
</evidence>
<dbReference type="SUPFAM" id="SSF52935">
    <property type="entry name" value="PK C-terminal domain-like"/>
    <property type="match status" value="1"/>
</dbReference>
<dbReference type="OrthoDB" id="6600357at2759"/>
<dbReference type="GO" id="GO:0005524">
    <property type="term" value="F:ATP binding"/>
    <property type="evidence" value="ECO:0007669"/>
    <property type="project" value="UniProtKB-KW"/>
</dbReference>
<dbReference type="GO" id="GO:0004743">
    <property type="term" value="F:pyruvate kinase activity"/>
    <property type="evidence" value="ECO:0007669"/>
    <property type="project" value="UniProtKB-EC"/>
</dbReference>
<dbReference type="Gene3D" id="3.40.1380.20">
    <property type="entry name" value="Pyruvate kinase, C-terminal domain"/>
    <property type="match status" value="1"/>
</dbReference>
<evidence type="ECO:0000256" key="5">
    <source>
        <dbReference type="ARBA" id="ARBA00022679"/>
    </source>
</evidence>
<comment type="cofactor">
    <cofactor evidence="1">
        <name>K(+)</name>
        <dbReference type="ChEBI" id="CHEBI:29103"/>
    </cofactor>
</comment>
<evidence type="ECO:0000256" key="3">
    <source>
        <dbReference type="ARBA" id="ARBA00008663"/>
    </source>
</evidence>
<dbReference type="InterPro" id="IPR015795">
    <property type="entry name" value="Pyrv_Knase_C"/>
</dbReference>
<evidence type="ECO:0000259" key="14">
    <source>
        <dbReference type="Pfam" id="PF00224"/>
    </source>
</evidence>
<keyword evidence="11 13" id="KW-0324">Glycolysis</keyword>
<dbReference type="PRINTS" id="PR01050">
    <property type="entry name" value="PYRUVTKNASE"/>
</dbReference>
<dbReference type="EMBL" id="QKKF02033568">
    <property type="protein sequence ID" value="RZF33714.1"/>
    <property type="molecule type" value="Genomic_DNA"/>
</dbReference>
<name>A0A482WJM4_LAOST</name>
<dbReference type="Pfam" id="PF02887">
    <property type="entry name" value="PK_C"/>
    <property type="match status" value="1"/>
</dbReference>
<feature type="domain" description="Pyruvate kinase barrel" evidence="14">
    <location>
        <begin position="29"/>
        <end position="356"/>
    </location>
</feature>
<comment type="catalytic activity">
    <reaction evidence="13">
        <text>pyruvate + ATP = phosphoenolpyruvate + ADP + H(+)</text>
        <dbReference type="Rhea" id="RHEA:18157"/>
        <dbReference type="ChEBI" id="CHEBI:15361"/>
        <dbReference type="ChEBI" id="CHEBI:15378"/>
        <dbReference type="ChEBI" id="CHEBI:30616"/>
        <dbReference type="ChEBI" id="CHEBI:58702"/>
        <dbReference type="ChEBI" id="CHEBI:456216"/>
        <dbReference type="EC" id="2.7.1.40"/>
    </reaction>
</comment>
<keyword evidence="7" id="KW-0547">Nucleotide-binding</keyword>
<dbReference type="InterPro" id="IPR011037">
    <property type="entry name" value="Pyrv_Knase-like_insert_dom_sf"/>
</dbReference>
<gene>
    <name evidence="16" type="ORF">LSTR_LSTR007742</name>
</gene>
<evidence type="ECO:0000256" key="9">
    <source>
        <dbReference type="ARBA" id="ARBA00022840"/>
    </source>
</evidence>
<dbReference type="InParanoid" id="A0A482WJM4"/>
<dbReference type="UniPathway" id="UPA00109">
    <property type="reaction ID" value="UER00188"/>
</dbReference>
<dbReference type="GO" id="GO:0016301">
    <property type="term" value="F:kinase activity"/>
    <property type="evidence" value="ECO:0007669"/>
    <property type="project" value="UniProtKB-KW"/>
</dbReference>
<evidence type="ECO:0000256" key="6">
    <source>
        <dbReference type="ARBA" id="ARBA00022723"/>
    </source>
</evidence>
<evidence type="ECO:0000256" key="13">
    <source>
        <dbReference type="RuleBase" id="RU000504"/>
    </source>
</evidence>
<dbReference type="InterPro" id="IPR036918">
    <property type="entry name" value="Pyrv_Knase_C_sf"/>
</dbReference>
<evidence type="ECO:0000313" key="16">
    <source>
        <dbReference type="EMBL" id="RZF33714.1"/>
    </source>
</evidence>
<evidence type="ECO:0000259" key="15">
    <source>
        <dbReference type="Pfam" id="PF02887"/>
    </source>
</evidence>
<evidence type="ECO:0000256" key="10">
    <source>
        <dbReference type="ARBA" id="ARBA00022842"/>
    </source>
</evidence>
<comment type="similarity">
    <text evidence="3 13">Belongs to the pyruvate kinase family.</text>
</comment>
<dbReference type="NCBIfam" id="TIGR01064">
    <property type="entry name" value="pyruv_kin"/>
    <property type="match status" value="1"/>
</dbReference>
<evidence type="ECO:0000256" key="12">
    <source>
        <dbReference type="ARBA" id="ARBA00023317"/>
    </source>
</evidence>
<evidence type="ECO:0000256" key="11">
    <source>
        <dbReference type="ARBA" id="ARBA00023152"/>
    </source>
</evidence>
<proteinExistence type="inferred from homology"/>
<dbReference type="PANTHER" id="PTHR11817">
    <property type="entry name" value="PYRUVATE KINASE"/>
    <property type="match status" value="1"/>
</dbReference>
<evidence type="ECO:0000256" key="2">
    <source>
        <dbReference type="ARBA" id="ARBA00004997"/>
    </source>
</evidence>
<organism evidence="16 17">
    <name type="scientific">Laodelphax striatellus</name>
    <name type="common">Small brown planthopper</name>
    <name type="synonym">Delphax striatella</name>
    <dbReference type="NCBI Taxonomy" id="195883"/>
    <lineage>
        <taxon>Eukaryota</taxon>
        <taxon>Metazoa</taxon>
        <taxon>Ecdysozoa</taxon>
        <taxon>Arthropoda</taxon>
        <taxon>Hexapoda</taxon>
        <taxon>Insecta</taxon>
        <taxon>Pterygota</taxon>
        <taxon>Neoptera</taxon>
        <taxon>Paraneoptera</taxon>
        <taxon>Hemiptera</taxon>
        <taxon>Auchenorrhyncha</taxon>
        <taxon>Fulgoroidea</taxon>
        <taxon>Delphacidae</taxon>
        <taxon>Criomorphinae</taxon>
        <taxon>Laodelphax</taxon>
    </lineage>
</organism>
<sequence length="510" mass="56508">MLWQSSSTPDFMDNRDIVLSIDELQVPRLSKIICTINSRTATVEEIEKMIQAGMDIARLNFAYDEAEHHLQAIANIRKAVKNIQSTSETHVDVAIAVDTKGPEIRIGKLEGGAQVTLIEGKTLRLTIDQAYINKGNSSVIFIDYEDILEVSTPGMKFYISSAILTLDWIEENDILCTVLQGGVISSYDEVTGEGIFKLKTELSAIDLSHIEMAVQEHVDCLCVTHTMSQDSVLKVKHLIKDCGGDMLVFAKIQNKIGLMNVKEILNVADGLIVCRQHLGIEFPSEKVFSCQKLVLARCKEAGKPCMVSNSTLLSMVDETVATYAECFDIGNSVLDGVDGLLLAKVTAIGSHCLESIKKTADLCQEAEGVVNHKLMFDAVSKFHVIDPARSMAFTAVTSAFKTNAQAIIVISTSGNTAKRMSVYHPPCPIVAITRRVLDSRQLCFYRAVFPVLYRKPLENDWEEDIQERWKFGVEYCKQMKFVELGDSVIVVTGWKIGTTHTNSMKIVTVN</sequence>
<dbReference type="Gene3D" id="3.20.20.60">
    <property type="entry name" value="Phosphoenolpyruvate-binding domains"/>
    <property type="match status" value="1"/>
</dbReference>